<name>A0A328BGM2_9BACT</name>
<gene>
    <name evidence="1" type="ORF">DLM85_10605</name>
</gene>
<keyword evidence="2" id="KW-1185">Reference proteome</keyword>
<sequence>MGGSISQERRLGSSITLTYGAGAHYSFYSTSLPIGGTRFINVVDPYFGRDYRTSGLTPYVFGELRLYHTLFRRAQAGRNTAHNAANYVALFGEAPLAKRPLINVPNLALASPVGLKYGLRRNLARHLYAEGSVGLAAKISHRQRTLLPRLDGGLSWSW</sequence>
<reference evidence="2" key="1">
    <citation type="submission" date="2018-05" db="EMBL/GenBank/DDBJ databases">
        <authorList>
            <person name="Nie L."/>
        </authorList>
    </citation>
    <scope>NUCLEOTIDE SEQUENCE [LARGE SCALE GENOMIC DNA]</scope>
    <source>
        <strain evidence="2">NL</strain>
    </source>
</reference>
<dbReference type="Proteomes" id="UP000248553">
    <property type="component" value="Unassembled WGS sequence"/>
</dbReference>
<comment type="caution">
    <text evidence="1">The sequence shown here is derived from an EMBL/GenBank/DDBJ whole genome shotgun (WGS) entry which is preliminary data.</text>
</comment>
<dbReference type="EMBL" id="QHKM01000003">
    <property type="protein sequence ID" value="RAK66662.1"/>
    <property type="molecule type" value="Genomic_DNA"/>
</dbReference>
<evidence type="ECO:0000313" key="2">
    <source>
        <dbReference type="Proteomes" id="UP000248553"/>
    </source>
</evidence>
<organism evidence="1 2">
    <name type="scientific">Hymenobacter edaphi</name>
    <dbReference type="NCBI Taxonomy" id="2211146"/>
    <lineage>
        <taxon>Bacteria</taxon>
        <taxon>Pseudomonadati</taxon>
        <taxon>Bacteroidota</taxon>
        <taxon>Cytophagia</taxon>
        <taxon>Cytophagales</taxon>
        <taxon>Hymenobacteraceae</taxon>
        <taxon>Hymenobacter</taxon>
    </lineage>
</organism>
<dbReference type="AlphaFoldDB" id="A0A328BGM2"/>
<protein>
    <submittedName>
        <fullName evidence="1">Uncharacterized protein</fullName>
    </submittedName>
</protein>
<accession>A0A328BGM2</accession>
<evidence type="ECO:0000313" key="1">
    <source>
        <dbReference type="EMBL" id="RAK66662.1"/>
    </source>
</evidence>
<proteinExistence type="predicted"/>